<comment type="caution">
    <text evidence="4">The sequence shown here is derived from an EMBL/GenBank/DDBJ whole genome shotgun (WGS) entry which is preliminary data.</text>
</comment>
<feature type="compositionally biased region" description="Polar residues" evidence="1">
    <location>
        <begin position="197"/>
        <end position="206"/>
    </location>
</feature>
<sequence length="226" mass="24123">MVSGIGGFGRKPKGYRKRKPLPALIVIGLLGAVATFVWFNAITSTDDINEAIRCEPKPVPPQGVTYEPLSFDALEGTPLTPPDRIPLRVLNASGLRGEAAMTTAALRELGFTRIAEPENDPAYSNTEADCHGQIRFGENGAGAARTMQLIDPCLQLVRDNRKDATVDLAIGTTYNDTRPTAAAHDVLDQLAAWSAENAGTGNSEASQGGRPDIDEQLLEETAPTHC</sequence>
<protein>
    <recommendedName>
        <fullName evidence="3">LytR/CpsA/Psr regulator C-terminal domain-containing protein</fullName>
    </recommendedName>
</protein>
<feature type="transmembrane region" description="Helical" evidence="2">
    <location>
        <begin position="21"/>
        <end position="39"/>
    </location>
</feature>
<evidence type="ECO:0000256" key="1">
    <source>
        <dbReference type="SAM" id="MobiDB-lite"/>
    </source>
</evidence>
<keyword evidence="2" id="KW-0812">Transmembrane</keyword>
<evidence type="ECO:0000313" key="4">
    <source>
        <dbReference type="EMBL" id="PXY28149.1"/>
    </source>
</evidence>
<dbReference type="Proteomes" id="UP000249915">
    <property type="component" value="Unassembled WGS sequence"/>
</dbReference>
<dbReference type="AlphaFoldDB" id="A0A2V4BEW3"/>
<evidence type="ECO:0000313" key="5">
    <source>
        <dbReference type="Proteomes" id="UP000249915"/>
    </source>
</evidence>
<reference evidence="4 5" key="1">
    <citation type="submission" date="2016-07" db="EMBL/GenBank/DDBJ databases">
        <title>Draft genome sequence of Prauserella muralis DSM 45305, isolated from a mould-covered wall in an indoor environment.</title>
        <authorList>
            <person name="Ruckert C."/>
            <person name="Albersmeier A."/>
            <person name="Jiang C.-L."/>
            <person name="Jiang Y."/>
            <person name="Kalinowski J."/>
            <person name="Schneider O."/>
            <person name="Winkler A."/>
            <person name="Zotchev S.B."/>
        </authorList>
    </citation>
    <scope>NUCLEOTIDE SEQUENCE [LARGE SCALE GENOMIC DNA]</scope>
    <source>
        <strain evidence="4 5">DSM 45305</strain>
    </source>
</reference>
<evidence type="ECO:0000259" key="3">
    <source>
        <dbReference type="Pfam" id="PF13399"/>
    </source>
</evidence>
<accession>A0A2V4BEW3</accession>
<feature type="domain" description="LytR/CpsA/Psr regulator C-terminal" evidence="3">
    <location>
        <begin position="85"/>
        <end position="174"/>
    </location>
</feature>
<proteinExistence type="predicted"/>
<keyword evidence="2" id="KW-1133">Transmembrane helix</keyword>
<keyword evidence="2" id="KW-0472">Membrane</keyword>
<dbReference type="EMBL" id="MASW01000002">
    <property type="protein sequence ID" value="PXY28149.1"/>
    <property type="molecule type" value="Genomic_DNA"/>
</dbReference>
<dbReference type="Pfam" id="PF13399">
    <property type="entry name" value="LytR_C"/>
    <property type="match status" value="1"/>
</dbReference>
<dbReference type="InterPro" id="IPR027381">
    <property type="entry name" value="LytR/CpsA/Psr_C"/>
</dbReference>
<organism evidence="4 5">
    <name type="scientific">Prauserella muralis</name>
    <dbReference type="NCBI Taxonomy" id="588067"/>
    <lineage>
        <taxon>Bacteria</taxon>
        <taxon>Bacillati</taxon>
        <taxon>Actinomycetota</taxon>
        <taxon>Actinomycetes</taxon>
        <taxon>Pseudonocardiales</taxon>
        <taxon>Pseudonocardiaceae</taxon>
        <taxon>Prauserella</taxon>
    </lineage>
</organism>
<name>A0A2V4BEW3_9PSEU</name>
<gene>
    <name evidence="4" type="ORF">BAY60_17615</name>
</gene>
<keyword evidence="5" id="KW-1185">Reference proteome</keyword>
<dbReference type="NCBIfam" id="NF035953">
    <property type="entry name" value="integrity_Cei"/>
    <property type="match status" value="1"/>
</dbReference>
<evidence type="ECO:0000256" key="2">
    <source>
        <dbReference type="SAM" id="Phobius"/>
    </source>
</evidence>
<feature type="region of interest" description="Disordered" evidence="1">
    <location>
        <begin position="197"/>
        <end position="226"/>
    </location>
</feature>